<dbReference type="EC" id="2.7.7.7" evidence="1"/>
<reference evidence="8 9" key="1">
    <citation type="journal article" date="2016" name="Nat. Commun.">
        <title>Thousands of microbial genomes shed light on interconnected biogeochemical processes in an aquifer system.</title>
        <authorList>
            <person name="Anantharaman K."/>
            <person name="Brown C.T."/>
            <person name="Hug L.A."/>
            <person name="Sharon I."/>
            <person name="Castelle C.J."/>
            <person name="Probst A.J."/>
            <person name="Thomas B.C."/>
            <person name="Singh A."/>
            <person name="Wilkins M.J."/>
            <person name="Karaoz U."/>
            <person name="Brodie E.L."/>
            <person name="Williams K.H."/>
            <person name="Hubbard S.S."/>
            <person name="Banfield J.F."/>
        </authorList>
    </citation>
    <scope>NUCLEOTIDE SEQUENCE [LARGE SCALE GENOMIC DNA]</scope>
</reference>
<dbReference type="PANTHER" id="PTHR34388:SF1">
    <property type="entry name" value="DNA POLYMERASE III SUBUNIT DELTA"/>
    <property type="match status" value="1"/>
</dbReference>
<dbReference type="GO" id="GO:0003887">
    <property type="term" value="F:DNA-directed DNA polymerase activity"/>
    <property type="evidence" value="ECO:0007669"/>
    <property type="project" value="UniProtKB-KW"/>
</dbReference>
<keyword evidence="3" id="KW-0548">Nucleotidyltransferase</keyword>
<evidence type="ECO:0000256" key="1">
    <source>
        <dbReference type="ARBA" id="ARBA00012417"/>
    </source>
</evidence>
<comment type="similarity">
    <text evidence="6">Belongs to the DNA polymerase HolA subunit family.</text>
</comment>
<evidence type="ECO:0000256" key="7">
    <source>
        <dbReference type="ARBA" id="ARBA00049244"/>
    </source>
</evidence>
<dbReference type="Proteomes" id="UP000178996">
    <property type="component" value="Unassembled WGS sequence"/>
</dbReference>
<dbReference type="InterPro" id="IPR027417">
    <property type="entry name" value="P-loop_NTPase"/>
</dbReference>
<keyword evidence="5" id="KW-0239">DNA-directed DNA polymerase</keyword>
<proteinExistence type="inferred from homology"/>
<gene>
    <name evidence="8" type="ORF">A3G60_00170</name>
</gene>
<dbReference type="GO" id="GO:0003677">
    <property type="term" value="F:DNA binding"/>
    <property type="evidence" value="ECO:0007669"/>
    <property type="project" value="InterPro"/>
</dbReference>
<evidence type="ECO:0000256" key="5">
    <source>
        <dbReference type="ARBA" id="ARBA00022932"/>
    </source>
</evidence>
<dbReference type="InterPro" id="IPR005790">
    <property type="entry name" value="DNA_polIII_delta"/>
</dbReference>
<dbReference type="AlphaFoldDB" id="A0A1G2H258"/>
<evidence type="ECO:0000256" key="6">
    <source>
        <dbReference type="ARBA" id="ARBA00034754"/>
    </source>
</evidence>
<dbReference type="GO" id="GO:0006261">
    <property type="term" value="P:DNA-templated DNA replication"/>
    <property type="evidence" value="ECO:0007669"/>
    <property type="project" value="TreeGrafter"/>
</dbReference>
<name>A0A1G2H258_9BACT</name>
<dbReference type="PANTHER" id="PTHR34388">
    <property type="entry name" value="DNA POLYMERASE III SUBUNIT DELTA"/>
    <property type="match status" value="1"/>
</dbReference>
<dbReference type="Gene3D" id="3.40.50.300">
    <property type="entry name" value="P-loop containing nucleotide triphosphate hydrolases"/>
    <property type="match status" value="1"/>
</dbReference>
<protein>
    <recommendedName>
        <fullName evidence="1">DNA-directed DNA polymerase</fullName>
        <ecNumber evidence="1">2.7.7.7</ecNumber>
    </recommendedName>
</protein>
<keyword evidence="2" id="KW-0808">Transferase</keyword>
<evidence type="ECO:0000313" key="8">
    <source>
        <dbReference type="EMBL" id="OGZ56390.1"/>
    </source>
</evidence>
<dbReference type="Gene3D" id="1.20.272.10">
    <property type="match status" value="1"/>
</dbReference>
<comment type="caution">
    <text evidence="8">The sequence shown here is derived from an EMBL/GenBank/DDBJ whole genome shotgun (WGS) entry which is preliminary data.</text>
</comment>
<evidence type="ECO:0000256" key="4">
    <source>
        <dbReference type="ARBA" id="ARBA00022705"/>
    </source>
</evidence>
<dbReference type="SUPFAM" id="SSF48019">
    <property type="entry name" value="post-AAA+ oligomerization domain-like"/>
    <property type="match status" value="1"/>
</dbReference>
<organism evidence="8 9">
    <name type="scientific">Candidatus Ryanbacteria bacterium RIFCSPLOWO2_12_FULL_47_9c</name>
    <dbReference type="NCBI Taxonomy" id="1802131"/>
    <lineage>
        <taxon>Bacteria</taxon>
        <taxon>Candidatus Ryaniibacteriota</taxon>
    </lineage>
</organism>
<comment type="catalytic activity">
    <reaction evidence="7">
        <text>DNA(n) + a 2'-deoxyribonucleoside 5'-triphosphate = DNA(n+1) + diphosphate</text>
        <dbReference type="Rhea" id="RHEA:22508"/>
        <dbReference type="Rhea" id="RHEA-COMP:17339"/>
        <dbReference type="Rhea" id="RHEA-COMP:17340"/>
        <dbReference type="ChEBI" id="CHEBI:33019"/>
        <dbReference type="ChEBI" id="CHEBI:61560"/>
        <dbReference type="ChEBI" id="CHEBI:173112"/>
        <dbReference type="EC" id="2.7.7.7"/>
    </reaction>
</comment>
<sequence>MIYLLYGENTSASRRVLEKFLERFRREAEAGWKYVNCEDELAAEEFIQGLGSRSLFGQKDYYIIKYPTALSDAARERLGAVLERWAKDASVVVFYERMAPAKDKLFADIKKYAAKAEEFPLGSFEKILPLIRDELSRHQRSLAPKEGEQLRAWHDENPERFWSEFEKVLLGGNVSERSSVISPNELFSLGDFWAKRERSRAFLAFEKLRERGFEPDNIFRAFLWHVKNLNLAARGKTKDMKPFVAQKAREQARNFNEDELADAYESLLLMSDPRGRDMLETRLLHFLLTS</sequence>
<evidence type="ECO:0000256" key="2">
    <source>
        <dbReference type="ARBA" id="ARBA00022679"/>
    </source>
</evidence>
<keyword evidence="4" id="KW-0235">DNA replication</keyword>
<evidence type="ECO:0000313" key="9">
    <source>
        <dbReference type="Proteomes" id="UP000178996"/>
    </source>
</evidence>
<dbReference type="EMBL" id="MHOB01000052">
    <property type="protein sequence ID" value="OGZ56390.1"/>
    <property type="molecule type" value="Genomic_DNA"/>
</dbReference>
<evidence type="ECO:0000256" key="3">
    <source>
        <dbReference type="ARBA" id="ARBA00022695"/>
    </source>
</evidence>
<dbReference type="InterPro" id="IPR008921">
    <property type="entry name" value="DNA_pol3_clamp-load_cplx_C"/>
</dbReference>
<dbReference type="GO" id="GO:0009360">
    <property type="term" value="C:DNA polymerase III complex"/>
    <property type="evidence" value="ECO:0007669"/>
    <property type="project" value="TreeGrafter"/>
</dbReference>
<accession>A0A1G2H258</accession>